<dbReference type="SUPFAM" id="SSF82689">
    <property type="entry name" value="Mechanosensitive channel protein MscS (YggB), C-terminal domain"/>
    <property type="match status" value="1"/>
</dbReference>
<evidence type="ECO:0000259" key="9">
    <source>
        <dbReference type="Pfam" id="PF00924"/>
    </source>
</evidence>
<feature type="region of interest" description="Disordered" evidence="7">
    <location>
        <begin position="95"/>
        <end position="120"/>
    </location>
</feature>
<feature type="compositionally biased region" description="Low complexity" evidence="7">
    <location>
        <begin position="434"/>
        <end position="451"/>
    </location>
</feature>
<dbReference type="Gene3D" id="1.10.287.1260">
    <property type="match status" value="1"/>
</dbReference>
<evidence type="ECO:0000256" key="4">
    <source>
        <dbReference type="ARBA" id="ARBA00022692"/>
    </source>
</evidence>
<evidence type="ECO:0000313" key="12">
    <source>
        <dbReference type="Proteomes" id="UP000450000"/>
    </source>
</evidence>
<feature type="domain" description="Mechanosensitive ion channel MscS" evidence="9">
    <location>
        <begin position="264"/>
        <end position="328"/>
    </location>
</feature>
<dbReference type="PANTHER" id="PTHR30460:SF0">
    <property type="entry name" value="MODERATE CONDUCTANCE MECHANOSENSITIVE CHANNEL YBIO"/>
    <property type="match status" value="1"/>
</dbReference>
<organism evidence="11 12">
    <name type="scientific">Streptomyces kaniharaensis</name>
    <dbReference type="NCBI Taxonomy" id="212423"/>
    <lineage>
        <taxon>Bacteria</taxon>
        <taxon>Bacillati</taxon>
        <taxon>Actinomycetota</taxon>
        <taxon>Actinomycetes</taxon>
        <taxon>Kitasatosporales</taxon>
        <taxon>Streptomycetaceae</taxon>
        <taxon>Streptomyces</taxon>
    </lineage>
</organism>
<dbReference type="SUPFAM" id="SSF82861">
    <property type="entry name" value="Mechanosensitive channel protein MscS (YggB), transmembrane region"/>
    <property type="match status" value="1"/>
</dbReference>
<dbReference type="InterPro" id="IPR011014">
    <property type="entry name" value="MscS_channel_TM-2"/>
</dbReference>
<dbReference type="InterPro" id="IPR045276">
    <property type="entry name" value="YbiO_bact"/>
</dbReference>
<comment type="caution">
    <text evidence="11">The sequence shown here is derived from an EMBL/GenBank/DDBJ whole genome shotgun (WGS) entry which is preliminary data.</text>
</comment>
<feature type="compositionally biased region" description="Pro residues" evidence="7">
    <location>
        <begin position="107"/>
        <end position="118"/>
    </location>
</feature>
<evidence type="ECO:0000256" key="7">
    <source>
        <dbReference type="SAM" id="MobiDB-lite"/>
    </source>
</evidence>
<dbReference type="Pfam" id="PF00924">
    <property type="entry name" value="MS_channel_2nd"/>
    <property type="match status" value="1"/>
</dbReference>
<dbReference type="Pfam" id="PF21088">
    <property type="entry name" value="MS_channel_1st"/>
    <property type="match status" value="1"/>
</dbReference>
<name>A0A6N7KRZ2_9ACTN</name>
<dbReference type="Gene3D" id="2.30.30.60">
    <property type="match status" value="1"/>
</dbReference>
<evidence type="ECO:0000256" key="5">
    <source>
        <dbReference type="ARBA" id="ARBA00022989"/>
    </source>
</evidence>
<keyword evidence="6 8" id="KW-0472">Membrane</keyword>
<reference evidence="11 12" key="1">
    <citation type="submission" date="2019-09" db="EMBL/GenBank/DDBJ databases">
        <title>Genome Sequences of Streptomyces kaniharaensis ATCC 21070.</title>
        <authorList>
            <person name="Zhu W."/>
            <person name="De Crecy-Lagard V."/>
            <person name="Richards N.G."/>
        </authorList>
    </citation>
    <scope>NUCLEOTIDE SEQUENCE [LARGE SCALE GENOMIC DNA]</scope>
    <source>
        <strain evidence="11 12">SF-557</strain>
    </source>
</reference>
<comment type="subcellular location">
    <subcellularLocation>
        <location evidence="1">Cell membrane</location>
        <topology evidence="1">Multi-pass membrane protein</topology>
    </subcellularLocation>
</comment>
<evidence type="ECO:0000256" key="6">
    <source>
        <dbReference type="ARBA" id="ARBA00023136"/>
    </source>
</evidence>
<dbReference type="InterPro" id="IPR011066">
    <property type="entry name" value="MscS_channel_C_sf"/>
</dbReference>
<evidence type="ECO:0000256" key="2">
    <source>
        <dbReference type="ARBA" id="ARBA00008017"/>
    </source>
</evidence>
<evidence type="ECO:0000256" key="1">
    <source>
        <dbReference type="ARBA" id="ARBA00004651"/>
    </source>
</evidence>
<feature type="transmembrane region" description="Helical" evidence="8">
    <location>
        <begin position="247"/>
        <end position="266"/>
    </location>
</feature>
<dbReference type="AlphaFoldDB" id="A0A6N7KRZ2"/>
<evidence type="ECO:0000259" key="10">
    <source>
        <dbReference type="Pfam" id="PF21088"/>
    </source>
</evidence>
<feature type="transmembrane region" description="Helical" evidence="8">
    <location>
        <begin position="149"/>
        <end position="170"/>
    </location>
</feature>
<keyword evidence="5 8" id="KW-1133">Transmembrane helix</keyword>
<keyword evidence="4 8" id="KW-0812">Transmembrane</keyword>
<feature type="domain" description="Mechanosensitive ion channel transmembrane helices 2/3" evidence="10">
    <location>
        <begin position="224"/>
        <end position="262"/>
    </location>
</feature>
<keyword evidence="3" id="KW-1003">Cell membrane</keyword>
<dbReference type="SUPFAM" id="SSF50182">
    <property type="entry name" value="Sm-like ribonucleoproteins"/>
    <property type="match status" value="1"/>
</dbReference>
<dbReference type="InterPro" id="IPR049142">
    <property type="entry name" value="MS_channel_1st"/>
</dbReference>
<keyword evidence="12" id="KW-1185">Reference proteome</keyword>
<feature type="region of interest" description="Disordered" evidence="7">
    <location>
        <begin position="1"/>
        <end position="42"/>
    </location>
</feature>
<evidence type="ECO:0000313" key="11">
    <source>
        <dbReference type="EMBL" id="MQS14392.1"/>
    </source>
</evidence>
<feature type="region of interest" description="Disordered" evidence="7">
    <location>
        <begin position="56"/>
        <end position="82"/>
    </location>
</feature>
<sequence length="472" mass="49702">MPGGTSGCTRGPPQCPPEGRSGRSERWWGGCPQERTGALTGRPARSVRLVACPGVGSGPDRLGRRSVGRACRGAGPATPSARKVPHVFRSGATGLADASPALTSPATPSPNPTAPPLPQLDLRIPTSTQEVSDTTKQAASWLDTHWQEWLASGVRIVFIIVLALVLRAVVRKLITQLIARMARSHESHDDPSRIGGLLANTGVVNTERRQQRSEAIGSVLRSVASFTILGTAALMVLAALGVNLAPLLASAGVAGVAIGFGARNLVTDFLSGVFMIMEDQYGVGDEIDTGVATGTVLEVGLRVTKLRGAGGEIWYIRNGEVKRIANMSQGWSTATVDVQVGYKEDLVRAEDLILETAEALAKETPYDELVWEPVKILGVESVAADSVMMRVEARTAPGKAPVVARALRQRLKSAFDVAGIKVKEEATATGVSFALAADPSPPSSLADPTSARYRATEPIPLPKPASDDLTRP</sequence>
<dbReference type="GO" id="GO:0008381">
    <property type="term" value="F:mechanosensitive monoatomic ion channel activity"/>
    <property type="evidence" value="ECO:0007669"/>
    <property type="project" value="InterPro"/>
</dbReference>
<dbReference type="FunFam" id="2.30.30.60:FF:000001">
    <property type="entry name" value="MscS Mechanosensitive ion channel"/>
    <property type="match status" value="1"/>
</dbReference>
<dbReference type="PANTHER" id="PTHR30460">
    <property type="entry name" value="MODERATE CONDUCTANCE MECHANOSENSITIVE CHANNEL YBIO"/>
    <property type="match status" value="1"/>
</dbReference>
<dbReference type="InterPro" id="IPR010920">
    <property type="entry name" value="LSM_dom_sf"/>
</dbReference>
<comment type="similarity">
    <text evidence="2">Belongs to the MscS (TC 1.A.23) family.</text>
</comment>
<dbReference type="EMBL" id="WBOF01000001">
    <property type="protein sequence ID" value="MQS14392.1"/>
    <property type="molecule type" value="Genomic_DNA"/>
</dbReference>
<dbReference type="Proteomes" id="UP000450000">
    <property type="component" value="Unassembled WGS sequence"/>
</dbReference>
<protein>
    <submittedName>
        <fullName evidence="11">Mechanosensitive ion channel</fullName>
    </submittedName>
</protein>
<evidence type="ECO:0000256" key="3">
    <source>
        <dbReference type="ARBA" id="ARBA00022475"/>
    </source>
</evidence>
<evidence type="ECO:0000256" key="8">
    <source>
        <dbReference type="SAM" id="Phobius"/>
    </source>
</evidence>
<dbReference type="GO" id="GO:0005886">
    <property type="term" value="C:plasma membrane"/>
    <property type="evidence" value="ECO:0007669"/>
    <property type="project" value="UniProtKB-SubCell"/>
</dbReference>
<dbReference type="FunFam" id="1.10.287.1260:FF:000005">
    <property type="entry name" value="Mechanosensitive ion channel family protein"/>
    <property type="match status" value="1"/>
</dbReference>
<accession>A0A6N7KRZ2</accession>
<gene>
    <name evidence="11" type="ORF">F7Q99_19525</name>
</gene>
<dbReference type="OrthoDB" id="4638917at2"/>
<dbReference type="Gene3D" id="3.30.70.100">
    <property type="match status" value="1"/>
</dbReference>
<feature type="transmembrane region" description="Helical" evidence="8">
    <location>
        <begin position="218"/>
        <end position="241"/>
    </location>
</feature>
<feature type="region of interest" description="Disordered" evidence="7">
    <location>
        <begin position="433"/>
        <end position="472"/>
    </location>
</feature>
<proteinExistence type="inferred from homology"/>
<dbReference type="InterPro" id="IPR006685">
    <property type="entry name" value="MscS_channel_2nd"/>
</dbReference>
<dbReference type="InterPro" id="IPR023408">
    <property type="entry name" value="MscS_beta-dom_sf"/>
</dbReference>
<feature type="compositionally biased region" description="Low complexity" evidence="7">
    <location>
        <begin position="95"/>
        <end position="106"/>
    </location>
</feature>